<name>A0A0E9TQW1_ANGAN</name>
<proteinExistence type="predicted"/>
<protein>
    <submittedName>
        <fullName evidence="1">Uncharacterized protein</fullName>
    </submittedName>
</protein>
<dbReference type="EMBL" id="GBXM01053449">
    <property type="protein sequence ID" value="JAH55128.1"/>
    <property type="molecule type" value="Transcribed_RNA"/>
</dbReference>
<evidence type="ECO:0000313" key="1">
    <source>
        <dbReference type="EMBL" id="JAH55128.1"/>
    </source>
</evidence>
<reference evidence="1" key="1">
    <citation type="submission" date="2014-11" db="EMBL/GenBank/DDBJ databases">
        <authorList>
            <person name="Amaro Gonzalez C."/>
        </authorList>
    </citation>
    <scope>NUCLEOTIDE SEQUENCE</scope>
</reference>
<reference evidence="1" key="2">
    <citation type="journal article" date="2015" name="Fish Shellfish Immunol.">
        <title>Early steps in the European eel (Anguilla anguilla)-Vibrio vulnificus interaction in the gills: Role of the RtxA13 toxin.</title>
        <authorList>
            <person name="Callol A."/>
            <person name="Pajuelo D."/>
            <person name="Ebbesson L."/>
            <person name="Teles M."/>
            <person name="MacKenzie S."/>
            <person name="Amaro C."/>
        </authorList>
    </citation>
    <scope>NUCLEOTIDE SEQUENCE</scope>
</reference>
<accession>A0A0E9TQW1</accession>
<sequence length="49" mass="5364">MSCLRCLTVPSKSEKFPEKSRGREGGRSDLKLFSAEEGTGLLPVLIPSR</sequence>
<dbReference type="AlphaFoldDB" id="A0A0E9TQW1"/>
<organism evidence="1">
    <name type="scientific">Anguilla anguilla</name>
    <name type="common">European freshwater eel</name>
    <name type="synonym">Muraena anguilla</name>
    <dbReference type="NCBI Taxonomy" id="7936"/>
    <lineage>
        <taxon>Eukaryota</taxon>
        <taxon>Metazoa</taxon>
        <taxon>Chordata</taxon>
        <taxon>Craniata</taxon>
        <taxon>Vertebrata</taxon>
        <taxon>Euteleostomi</taxon>
        <taxon>Actinopterygii</taxon>
        <taxon>Neopterygii</taxon>
        <taxon>Teleostei</taxon>
        <taxon>Anguilliformes</taxon>
        <taxon>Anguillidae</taxon>
        <taxon>Anguilla</taxon>
    </lineage>
</organism>